<proteinExistence type="predicted"/>
<reference evidence="1" key="1">
    <citation type="thesis" date="2020" institute="ProQuest LLC" country="789 East Eisenhower Parkway, Ann Arbor, MI, USA">
        <title>Comparative Genomics and Chromosome Evolution.</title>
        <authorList>
            <person name="Mudd A.B."/>
        </authorList>
    </citation>
    <scope>NUCLEOTIDE SEQUENCE</scope>
    <source>
        <strain evidence="1">1538</strain>
        <tissue evidence="1">Blood</tissue>
    </source>
</reference>
<organism evidence="1 2">
    <name type="scientific">Pyxicephalus adspersus</name>
    <name type="common">African bullfrog</name>
    <dbReference type="NCBI Taxonomy" id="30357"/>
    <lineage>
        <taxon>Eukaryota</taxon>
        <taxon>Metazoa</taxon>
        <taxon>Chordata</taxon>
        <taxon>Craniata</taxon>
        <taxon>Vertebrata</taxon>
        <taxon>Euteleostomi</taxon>
        <taxon>Amphibia</taxon>
        <taxon>Batrachia</taxon>
        <taxon>Anura</taxon>
        <taxon>Neobatrachia</taxon>
        <taxon>Ranoidea</taxon>
        <taxon>Pyxicephalidae</taxon>
        <taxon>Pyxicephalinae</taxon>
        <taxon>Pyxicephalus</taxon>
    </lineage>
</organism>
<evidence type="ECO:0000313" key="2">
    <source>
        <dbReference type="Proteomes" id="UP001181693"/>
    </source>
</evidence>
<dbReference type="EMBL" id="DYDO01000003">
    <property type="protein sequence ID" value="DBA28580.1"/>
    <property type="molecule type" value="Genomic_DNA"/>
</dbReference>
<dbReference type="Proteomes" id="UP001181693">
    <property type="component" value="Unassembled WGS sequence"/>
</dbReference>
<protein>
    <recommendedName>
        <fullName evidence="3">Secreted protein</fullName>
    </recommendedName>
</protein>
<evidence type="ECO:0008006" key="3">
    <source>
        <dbReference type="Google" id="ProtNLM"/>
    </source>
</evidence>
<dbReference type="AlphaFoldDB" id="A0AAV3AU75"/>
<comment type="caution">
    <text evidence="1">The sequence shown here is derived from an EMBL/GenBank/DDBJ whole genome shotgun (WGS) entry which is preliminary data.</text>
</comment>
<keyword evidence="2" id="KW-1185">Reference proteome</keyword>
<name>A0AAV3AU75_PYXAD</name>
<evidence type="ECO:0000313" key="1">
    <source>
        <dbReference type="EMBL" id="DBA28580.1"/>
    </source>
</evidence>
<gene>
    <name evidence="1" type="ORF">GDO54_008909</name>
</gene>
<sequence>MRFFYYYCNMETLFTLLCIVGKTTTFYLCPAGEKLCVICMPFPLIAKRGASCVFELLVIWSIKHSGKPTCVLYGTFRSMLTLSSVCNKTSSGEPLSFFIQ</sequence>
<accession>A0AAV3AU75</accession>